<name>A0A9W9NLZ9_PENCI</name>
<feature type="region of interest" description="Disordered" evidence="1">
    <location>
        <begin position="1"/>
        <end position="64"/>
    </location>
</feature>
<feature type="compositionally biased region" description="Polar residues" evidence="1">
    <location>
        <begin position="1"/>
        <end position="13"/>
    </location>
</feature>
<comment type="caution">
    <text evidence="2">The sequence shown here is derived from an EMBL/GenBank/DDBJ whole genome shotgun (WGS) entry which is preliminary data.</text>
</comment>
<dbReference type="RefSeq" id="XP_056497131.1">
    <property type="nucleotide sequence ID" value="XM_056647366.1"/>
</dbReference>
<feature type="compositionally biased region" description="Gly residues" evidence="1">
    <location>
        <begin position="54"/>
        <end position="64"/>
    </location>
</feature>
<dbReference type="GeneID" id="81386533"/>
<evidence type="ECO:0000256" key="1">
    <source>
        <dbReference type="SAM" id="MobiDB-lite"/>
    </source>
</evidence>
<accession>A0A9W9NLZ9</accession>
<reference evidence="2" key="1">
    <citation type="submission" date="2022-11" db="EMBL/GenBank/DDBJ databases">
        <authorList>
            <person name="Petersen C."/>
        </authorList>
    </citation>
    <scope>NUCLEOTIDE SEQUENCE</scope>
    <source>
        <strain evidence="2">IBT 23319</strain>
    </source>
</reference>
<dbReference type="Proteomes" id="UP001147733">
    <property type="component" value="Unassembled WGS sequence"/>
</dbReference>
<gene>
    <name evidence="2" type="ORF">N7469_008448</name>
</gene>
<dbReference type="AlphaFoldDB" id="A0A9W9NLZ9"/>
<proteinExistence type="predicted"/>
<dbReference type="EMBL" id="JAPQKT010000008">
    <property type="protein sequence ID" value="KAJ5222208.1"/>
    <property type="molecule type" value="Genomic_DNA"/>
</dbReference>
<reference evidence="2" key="2">
    <citation type="journal article" date="2023" name="IMA Fungus">
        <title>Comparative genomic study of the Penicillium genus elucidates a diverse pangenome and 15 lateral gene transfer events.</title>
        <authorList>
            <person name="Petersen C."/>
            <person name="Sorensen T."/>
            <person name="Nielsen M.R."/>
            <person name="Sondergaard T.E."/>
            <person name="Sorensen J.L."/>
            <person name="Fitzpatrick D.A."/>
            <person name="Frisvad J.C."/>
            <person name="Nielsen K.L."/>
        </authorList>
    </citation>
    <scope>NUCLEOTIDE SEQUENCE</scope>
    <source>
        <strain evidence="2">IBT 23319</strain>
    </source>
</reference>
<protein>
    <submittedName>
        <fullName evidence="2">Uncharacterized protein</fullName>
    </submittedName>
</protein>
<keyword evidence="3" id="KW-1185">Reference proteome</keyword>
<evidence type="ECO:0000313" key="3">
    <source>
        <dbReference type="Proteomes" id="UP001147733"/>
    </source>
</evidence>
<evidence type="ECO:0000313" key="2">
    <source>
        <dbReference type="EMBL" id="KAJ5222208.1"/>
    </source>
</evidence>
<sequence>MTFDSATLNSLFQGTPHLHGPKATTYIGGPGPMPGPAPPGLSSSNAAQLSSGLGAMGSAGGAGA</sequence>
<organism evidence="2 3">
    <name type="scientific">Penicillium citrinum</name>
    <dbReference type="NCBI Taxonomy" id="5077"/>
    <lineage>
        <taxon>Eukaryota</taxon>
        <taxon>Fungi</taxon>
        <taxon>Dikarya</taxon>
        <taxon>Ascomycota</taxon>
        <taxon>Pezizomycotina</taxon>
        <taxon>Eurotiomycetes</taxon>
        <taxon>Eurotiomycetidae</taxon>
        <taxon>Eurotiales</taxon>
        <taxon>Aspergillaceae</taxon>
        <taxon>Penicillium</taxon>
    </lineage>
</organism>